<evidence type="ECO:0000256" key="1">
    <source>
        <dbReference type="ARBA" id="ARBA00023239"/>
    </source>
</evidence>
<proteinExistence type="predicted"/>
<evidence type="ECO:0000313" key="3">
    <source>
        <dbReference type="EMBL" id="TBW37637.1"/>
    </source>
</evidence>
<keyword evidence="1" id="KW-0456">Lyase</keyword>
<dbReference type="SMART" id="SM00858">
    <property type="entry name" value="SAF"/>
    <property type="match status" value="1"/>
</dbReference>
<dbReference type="GO" id="GO:0016787">
    <property type="term" value="F:hydrolase activity"/>
    <property type="evidence" value="ECO:0007669"/>
    <property type="project" value="UniProtKB-KW"/>
</dbReference>
<reference evidence="3 4" key="1">
    <citation type="submission" date="2019-02" db="EMBL/GenBank/DDBJ databases">
        <title>Siculibacillus lacustris gen. nov., sp. nov., a new rosette-forming bacterium isolated from a freshwater crater lake (Lake St. Ana, Romania).</title>
        <authorList>
            <person name="Felfoldi T."/>
            <person name="Marton Z."/>
            <person name="Szabo A."/>
            <person name="Mentes A."/>
            <person name="Boka K."/>
            <person name="Marialigeti K."/>
            <person name="Mathe I."/>
            <person name="Koncz M."/>
            <person name="Schumann P."/>
            <person name="Toth E."/>
        </authorList>
    </citation>
    <scope>NUCLEOTIDE SEQUENCE [LARGE SCALE GENOMIC DNA]</scope>
    <source>
        <strain evidence="3 4">SA-279</strain>
    </source>
</reference>
<dbReference type="OrthoDB" id="9804574at2"/>
<dbReference type="Proteomes" id="UP000292781">
    <property type="component" value="Unassembled WGS sequence"/>
</dbReference>
<evidence type="ECO:0000259" key="2">
    <source>
        <dbReference type="SMART" id="SM00858"/>
    </source>
</evidence>
<sequence length="109" mass="11352">MAIVAFRIHTHDNVATLLADAPAGPIAVQGGGTTDAVTANEPIELGHKVALADIAEGATVVKFGVAIGLASRPIRRGDWVHLHNCRSAFDARSGTLDLHTGAATDTRYE</sequence>
<dbReference type="CDD" id="cd11613">
    <property type="entry name" value="SAF_AH_GD"/>
    <property type="match status" value="1"/>
</dbReference>
<keyword evidence="3" id="KW-0378">Hydrolase</keyword>
<dbReference type="RefSeq" id="WP_131309565.1">
    <property type="nucleotide sequence ID" value="NZ_SJFN01000014.1"/>
</dbReference>
<evidence type="ECO:0000313" key="4">
    <source>
        <dbReference type="Proteomes" id="UP000292781"/>
    </source>
</evidence>
<name>A0A4Q9VRG9_9HYPH</name>
<comment type="caution">
    <text evidence="3">The sequence shown here is derived from an EMBL/GenBank/DDBJ whole genome shotgun (WGS) entry which is preliminary data.</text>
</comment>
<dbReference type="PANTHER" id="PTHR30536">
    <property type="entry name" value="ALTRONATE/GALACTARATE DEHYDRATASE"/>
    <property type="match status" value="1"/>
</dbReference>
<dbReference type="Gene3D" id="2.30.130.110">
    <property type="match status" value="1"/>
</dbReference>
<feature type="domain" description="SAF" evidence="2">
    <location>
        <begin position="12"/>
        <end position="86"/>
    </location>
</feature>
<accession>A0A4Q9VRG9</accession>
<keyword evidence="4" id="KW-1185">Reference proteome</keyword>
<protein>
    <submittedName>
        <fullName evidence="3">Hydrolase</fullName>
    </submittedName>
</protein>
<dbReference type="GO" id="GO:0016829">
    <property type="term" value="F:lyase activity"/>
    <property type="evidence" value="ECO:0007669"/>
    <property type="project" value="UniProtKB-KW"/>
</dbReference>
<dbReference type="EMBL" id="SJFN01000014">
    <property type="protein sequence ID" value="TBW37637.1"/>
    <property type="molecule type" value="Genomic_DNA"/>
</dbReference>
<dbReference type="Pfam" id="PF08666">
    <property type="entry name" value="SAF"/>
    <property type="match status" value="1"/>
</dbReference>
<gene>
    <name evidence="3" type="ORF">EYW49_11055</name>
</gene>
<organism evidence="3 4">
    <name type="scientific">Siculibacillus lacustris</name>
    <dbReference type="NCBI Taxonomy" id="1549641"/>
    <lineage>
        <taxon>Bacteria</taxon>
        <taxon>Pseudomonadati</taxon>
        <taxon>Pseudomonadota</taxon>
        <taxon>Alphaproteobacteria</taxon>
        <taxon>Hyphomicrobiales</taxon>
        <taxon>Ancalomicrobiaceae</taxon>
        <taxon>Siculibacillus</taxon>
    </lineage>
</organism>
<dbReference type="GO" id="GO:0019698">
    <property type="term" value="P:D-galacturonate catabolic process"/>
    <property type="evidence" value="ECO:0007669"/>
    <property type="project" value="TreeGrafter"/>
</dbReference>
<dbReference type="AlphaFoldDB" id="A0A4Q9VRG9"/>
<dbReference type="InterPro" id="IPR013974">
    <property type="entry name" value="SAF"/>
</dbReference>
<dbReference type="InterPro" id="IPR052172">
    <property type="entry name" value="UxaA_altronate/galactarate_dh"/>
</dbReference>
<dbReference type="InterPro" id="IPR044144">
    <property type="entry name" value="SAF_UxaA/GarD"/>
</dbReference>
<dbReference type="PANTHER" id="PTHR30536:SF5">
    <property type="entry name" value="ALTRONATE DEHYDRATASE"/>
    <property type="match status" value="1"/>
</dbReference>